<dbReference type="RefSeq" id="WP_066503184.1">
    <property type="nucleotide sequence ID" value="NZ_BJMO01000025.1"/>
</dbReference>
<organism evidence="2 3">
    <name type="scientific">Sinomonas atrocyanea</name>
    <dbReference type="NCBI Taxonomy" id="37927"/>
    <lineage>
        <taxon>Bacteria</taxon>
        <taxon>Bacillati</taxon>
        <taxon>Actinomycetota</taxon>
        <taxon>Actinomycetes</taxon>
        <taxon>Micrococcales</taxon>
        <taxon>Micrococcaceae</taxon>
        <taxon>Sinomonas</taxon>
    </lineage>
</organism>
<keyword evidence="3" id="KW-1185">Reference proteome</keyword>
<dbReference type="AlphaFoldDB" id="A0A127A789"/>
<dbReference type="SUPFAM" id="SSF52540">
    <property type="entry name" value="P-loop containing nucleoside triphosphate hydrolases"/>
    <property type="match status" value="1"/>
</dbReference>
<protein>
    <submittedName>
        <fullName evidence="2">Chromosome partitioning protein ParA</fullName>
    </submittedName>
</protein>
<dbReference type="GO" id="GO:0009898">
    <property type="term" value="C:cytoplasmic side of plasma membrane"/>
    <property type="evidence" value="ECO:0007669"/>
    <property type="project" value="TreeGrafter"/>
</dbReference>
<dbReference type="GO" id="GO:0051782">
    <property type="term" value="P:negative regulation of cell division"/>
    <property type="evidence" value="ECO:0007669"/>
    <property type="project" value="TreeGrafter"/>
</dbReference>
<proteinExistence type="predicted"/>
<name>A0A127A789_9MICC</name>
<reference evidence="2 3" key="1">
    <citation type="submission" date="2016-02" db="EMBL/GenBank/DDBJ databases">
        <title>Complete genome of Sinomonas atrocyanea KCTC 3377.</title>
        <authorList>
            <person name="Kim K.M."/>
        </authorList>
    </citation>
    <scope>NUCLEOTIDE SEQUENCE [LARGE SCALE GENOMIC DNA]</scope>
    <source>
        <strain evidence="2 3">KCTC 3377</strain>
        <plasmid evidence="2 3">pSA01</plasmid>
    </source>
</reference>
<evidence type="ECO:0000313" key="2">
    <source>
        <dbReference type="EMBL" id="AMM34811.1"/>
    </source>
</evidence>
<dbReference type="PANTHER" id="PTHR43384">
    <property type="entry name" value="SEPTUM SITE-DETERMINING PROTEIN MIND HOMOLOG, CHLOROPLASTIC-RELATED"/>
    <property type="match status" value="1"/>
</dbReference>
<dbReference type="KEGG" id="satk:SA2016_4159"/>
<dbReference type="PATRIC" id="fig|37927.3.peg.4270"/>
<evidence type="ECO:0000313" key="3">
    <source>
        <dbReference type="Proteomes" id="UP000070134"/>
    </source>
</evidence>
<dbReference type="InterPro" id="IPR027417">
    <property type="entry name" value="P-loop_NTPase"/>
</dbReference>
<evidence type="ECO:0000256" key="1">
    <source>
        <dbReference type="SAM" id="MobiDB-lite"/>
    </source>
</evidence>
<dbReference type="Proteomes" id="UP000070134">
    <property type="component" value="Plasmid pSA01"/>
</dbReference>
<feature type="region of interest" description="Disordered" evidence="1">
    <location>
        <begin position="90"/>
        <end position="126"/>
    </location>
</feature>
<dbReference type="GO" id="GO:0005524">
    <property type="term" value="F:ATP binding"/>
    <property type="evidence" value="ECO:0007669"/>
    <property type="project" value="TreeGrafter"/>
</dbReference>
<keyword evidence="2" id="KW-0614">Plasmid</keyword>
<sequence>MAIDKSRIRDFPPISITVKDGDGGELLIGASRQTVAGGSEVEVRRELLGLVVAHARTGGSPVRVTTRDQESIGVLLVSPEGEIEEEYSESLEETVEPVPAAAETPRLKPQASRGEGPAVELAPPGEAADSFDSIVKSLEEGDAAPPAEPPAPATVRRSLRDSQSFLAVQDNIEPARKGWQGKANTFGLSLAPGAAELAERADEHLVSRTYSGPRTVAVVNQKGGAAKTPTTVCLAAVFGRAGGSVLAWDNNETTGSLPWRVERGDHASSALHVLERASHLLSDTARAADINAFVHRQTADKYDALFSDQDIDGEHEITASEVDVLHAVASKYFNVILMDSGNNHRAANWRQMISHTDQLVVSTTTVEDRVEGARLTLQGLAGRDGRTAQLAADAVVIVSQEQPGHEKLAQLHAEKFRPYVREVHVIPFDPALKDGVIHFGALRPATQRAWLAAAASVAKGL</sequence>
<dbReference type="GO" id="GO:0005829">
    <property type="term" value="C:cytosol"/>
    <property type="evidence" value="ECO:0007669"/>
    <property type="project" value="TreeGrafter"/>
</dbReference>
<dbReference type="PANTHER" id="PTHR43384:SF14">
    <property type="entry name" value="ESX-1 SECRETION-ASSOCIATED PROTEIN ESPI"/>
    <property type="match status" value="1"/>
</dbReference>
<dbReference type="PROSITE" id="PS00018">
    <property type="entry name" value="EF_HAND_1"/>
    <property type="match status" value="1"/>
</dbReference>
<dbReference type="InterPro" id="IPR018247">
    <property type="entry name" value="EF_Hand_1_Ca_BS"/>
</dbReference>
<gene>
    <name evidence="2" type="ORF">SA2016_4159</name>
</gene>
<dbReference type="EMBL" id="CP014519">
    <property type="protein sequence ID" value="AMM34811.1"/>
    <property type="molecule type" value="Genomic_DNA"/>
</dbReference>
<dbReference type="OrthoDB" id="4640801at2"/>
<dbReference type="InterPro" id="IPR050625">
    <property type="entry name" value="ParA/MinD_ATPase"/>
</dbReference>
<dbReference type="GO" id="GO:0016887">
    <property type="term" value="F:ATP hydrolysis activity"/>
    <property type="evidence" value="ECO:0007669"/>
    <property type="project" value="TreeGrafter"/>
</dbReference>
<geneLocation type="plasmid" evidence="2 3">
    <name>pSA01</name>
</geneLocation>
<accession>A0A127A789</accession>
<dbReference type="Gene3D" id="3.40.50.300">
    <property type="entry name" value="P-loop containing nucleotide triphosphate hydrolases"/>
    <property type="match status" value="1"/>
</dbReference>